<evidence type="ECO:0000256" key="1">
    <source>
        <dbReference type="SAM" id="Phobius"/>
    </source>
</evidence>
<dbReference type="GeneID" id="35799455"/>
<keyword evidence="1" id="KW-1133">Transmembrane helix</keyword>
<dbReference type="Pfam" id="PF12263">
    <property type="entry name" value="DUF3611"/>
    <property type="match status" value="2"/>
</dbReference>
<organism evidence="2 3">
    <name type="scientific">Fischerella thermalis JSC-11</name>
    <dbReference type="NCBI Taxonomy" id="741277"/>
    <lineage>
        <taxon>Bacteria</taxon>
        <taxon>Bacillati</taxon>
        <taxon>Cyanobacteriota</taxon>
        <taxon>Cyanophyceae</taxon>
        <taxon>Nostocales</taxon>
        <taxon>Hapalosiphonaceae</taxon>
        <taxon>Fischerella</taxon>
    </lineage>
</organism>
<gene>
    <name evidence="2" type="ORF">FJSC11DRAFT_0592</name>
</gene>
<feature type="transmembrane region" description="Helical" evidence="1">
    <location>
        <begin position="59"/>
        <end position="83"/>
    </location>
</feature>
<protein>
    <submittedName>
        <fullName evidence="2">Uncharacterized protein</fullName>
    </submittedName>
</protein>
<dbReference type="PATRIC" id="fig|741277.3.peg.687"/>
<keyword evidence="1" id="KW-0472">Membrane</keyword>
<accession>G6FP12</accession>
<dbReference type="RefSeq" id="WP_009454622.1">
    <property type="nucleotide sequence ID" value="NZ_AGIZ01000002.1"/>
</dbReference>
<proteinExistence type="predicted"/>
<keyword evidence="3" id="KW-1185">Reference proteome</keyword>
<dbReference type="Proteomes" id="UP000004344">
    <property type="component" value="Unassembled WGS sequence"/>
</dbReference>
<dbReference type="AlphaFoldDB" id="G6FP12"/>
<name>G6FP12_9CYAN</name>
<dbReference type="InterPro" id="IPR022051">
    <property type="entry name" value="DUF3611"/>
</dbReference>
<dbReference type="EMBL" id="AGIZ01000002">
    <property type="protein sequence ID" value="EHC18612.1"/>
    <property type="molecule type" value="Genomic_DNA"/>
</dbReference>
<reference evidence="2 3" key="1">
    <citation type="submission" date="2011-09" db="EMBL/GenBank/DDBJ databases">
        <title>The draft genome of Fischerella sp. JSC-11.</title>
        <authorList>
            <consortium name="US DOE Joint Genome Institute (JGI-PGF)"/>
            <person name="Lucas S."/>
            <person name="Han J."/>
            <person name="Lapidus A."/>
            <person name="Cheng J.-F."/>
            <person name="Goodwin L."/>
            <person name="Pitluck S."/>
            <person name="Peters L."/>
            <person name="Land M.L."/>
            <person name="Hauser L."/>
            <person name="Sarkisova S."/>
            <person name="Bryant D.A."/>
            <person name="Brown I."/>
            <person name="Woyke T.J."/>
        </authorList>
    </citation>
    <scope>NUCLEOTIDE SEQUENCE [LARGE SCALE GENOMIC DNA]</scope>
    <source>
        <strain evidence="2 3">JSC-11</strain>
    </source>
</reference>
<evidence type="ECO:0000313" key="2">
    <source>
        <dbReference type="EMBL" id="EHC18612.1"/>
    </source>
</evidence>
<keyword evidence="1" id="KW-0812">Transmembrane</keyword>
<evidence type="ECO:0000313" key="3">
    <source>
        <dbReference type="Proteomes" id="UP000004344"/>
    </source>
</evidence>
<sequence>MHTSHSPSTNVRRIASKFRILGWIGFWLQLVLGSIPLYTPLPGAAITTSNLPITPLQIISMQAVSCAIAAELVGVIVALWLLYRLIPQPGE</sequence>
<feature type="transmembrane region" description="Helical" evidence="1">
    <location>
        <begin position="20"/>
        <end position="39"/>
    </location>
</feature>
<comment type="caution">
    <text evidence="2">The sequence shown here is derived from an EMBL/GenBank/DDBJ whole genome shotgun (WGS) entry which is preliminary data.</text>
</comment>